<evidence type="ECO:0000256" key="1">
    <source>
        <dbReference type="ARBA" id="ARBA00004123"/>
    </source>
</evidence>
<dbReference type="SMART" id="SM00386">
    <property type="entry name" value="HAT"/>
    <property type="match status" value="7"/>
</dbReference>
<dbReference type="GO" id="GO:0071007">
    <property type="term" value="C:U2-type catalytic step 2 spliceosome"/>
    <property type="evidence" value="ECO:0007669"/>
    <property type="project" value="TreeGrafter"/>
</dbReference>
<accession>S9U2N7</accession>
<dbReference type="SUPFAM" id="SSF48452">
    <property type="entry name" value="TPR-like"/>
    <property type="match status" value="2"/>
</dbReference>
<comment type="caution">
    <text evidence="7">The sequence shown here is derived from an EMBL/GenBank/DDBJ whole genome shotgun (WGS) entry which is preliminary data.</text>
</comment>
<evidence type="ECO:0000256" key="3">
    <source>
        <dbReference type="ARBA" id="ARBA00022664"/>
    </source>
</evidence>
<dbReference type="GO" id="GO:0000974">
    <property type="term" value="C:Prp19 complex"/>
    <property type="evidence" value="ECO:0007669"/>
    <property type="project" value="TreeGrafter"/>
</dbReference>
<evidence type="ECO:0000313" key="7">
    <source>
        <dbReference type="EMBL" id="EPY23198.1"/>
    </source>
</evidence>
<name>S9U2N7_9TRYP</name>
<keyword evidence="4" id="KW-0677">Repeat</keyword>
<evidence type="ECO:0000256" key="5">
    <source>
        <dbReference type="ARBA" id="ARBA00023187"/>
    </source>
</evidence>
<dbReference type="AlphaFoldDB" id="S9U2N7"/>
<keyword evidence="8" id="KW-1185">Reference proteome</keyword>
<sequence>MKRSRNDNKTFGPAAAAMRRRHIYRDMREAETQLSARQLIDDAVAMHKFQAPSSTSSTKVLIRSREELALYRLKRRAELDEKVNRGYKFLGNWVKYARWEAQQKDFVRMRQVLERATAFHGDNPKFWRDYAELEQQQGFLGEARAVWGRGLAALPHAADLWLKAALMEQAAGDVGRARDLLQRWTTLPSPPPFAFELFVLLEVQSAVGGQHDRVRDVLRRYVEHANTPEAWLFYAATEADALQHPSRAVQVLETAREALPAEALWTSAEHRVPLRLAQLYAAEGRKEDARALYRELLERLDRPARGGVVVTVSSSSSSSTCNDAGSAAAPAVVDQRVVADLLAAYAQFERLAGGADAAAVEALTRLQAARFYEQRLRENPQDLDSRLSLYLLLRRPGASAEEQAAALACLRGATAVPLQGGDPYRAQQAVVLLMEYARACEAAGEAGTAQQVLSQALQRFPFVRADCPRLWQEAAALEERLGHVDQARKMLRAAMHVTKDTAVVDALLQLEERAYARGSFTDREAYLAQLRGLYRDVLKLDPLRVSSWVGFAKLEEREGQAARAQAVYEGAVRTLTAEACKQLRASFAYRYELLDQVDQLWGRRMALGQRALRRLR</sequence>
<dbReference type="InterPro" id="IPR011990">
    <property type="entry name" value="TPR-like_helical_dom_sf"/>
</dbReference>
<dbReference type="Pfam" id="PF23241">
    <property type="entry name" value="HAT_PRP39_C"/>
    <property type="match status" value="1"/>
</dbReference>
<protein>
    <submittedName>
        <fullName evidence="7">Crooked neck</fullName>
    </submittedName>
</protein>
<keyword evidence="3" id="KW-0507">mRNA processing</keyword>
<organism evidence="7 8">
    <name type="scientific">Strigomonas culicis</name>
    <dbReference type="NCBI Taxonomy" id="28005"/>
    <lineage>
        <taxon>Eukaryota</taxon>
        <taxon>Discoba</taxon>
        <taxon>Euglenozoa</taxon>
        <taxon>Kinetoplastea</taxon>
        <taxon>Metakinetoplastina</taxon>
        <taxon>Trypanosomatida</taxon>
        <taxon>Trypanosomatidae</taxon>
        <taxon>Strigomonadinae</taxon>
        <taxon>Strigomonas</taxon>
    </lineage>
</organism>
<dbReference type="GO" id="GO:0071014">
    <property type="term" value="C:post-mRNA release spliceosomal complex"/>
    <property type="evidence" value="ECO:0007669"/>
    <property type="project" value="TreeGrafter"/>
</dbReference>
<proteinExistence type="inferred from homology"/>
<reference evidence="7 8" key="1">
    <citation type="journal article" date="2013" name="PLoS ONE">
        <title>Predicting the Proteins of Angomonas deanei, Strigomonas culicis and Their Respective Endosymbionts Reveals New Aspects of the Trypanosomatidae Family.</title>
        <authorList>
            <person name="Motta M.C."/>
            <person name="Martins A.C."/>
            <person name="de Souza S.S."/>
            <person name="Catta-Preta C.M."/>
            <person name="Silva R."/>
            <person name="Klein C.C."/>
            <person name="de Almeida L.G."/>
            <person name="de Lima Cunha O."/>
            <person name="Ciapina L.P."/>
            <person name="Brocchi M."/>
            <person name="Colabardini A.C."/>
            <person name="de Araujo Lima B."/>
            <person name="Machado C.R."/>
            <person name="de Almeida Soares C.M."/>
            <person name="Probst C.M."/>
            <person name="de Menezes C.B."/>
            <person name="Thompson C.E."/>
            <person name="Bartholomeu D.C."/>
            <person name="Gradia D.F."/>
            <person name="Pavoni D.P."/>
            <person name="Grisard E.C."/>
            <person name="Fantinatti-Garboggini F."/>
            <person name="Marchini F.K."/>
            <person name="Rodrigues-Luiz G.F."/>
            <person name="Wagner G."/>
            <person name="Goldman G.H."/>
            <person name="Fietto J.L."/>
            <person name="Elias M.C."/>
            <person name="Goldman M.H."/>
            <person name="Sagot M.F."/>
            <person name="Pereira M."/>
            <person name="Stoco P.H."/>
            <person name="de Mendonca-Neto R.P."/>
            <person name="Teixeira S.M."/>
            <person name="Maciel T.E."/>
            <person name="de Oliveira Mendes T.A."/>
            <person name="Urmenyi T.P."/>
            <person name="de Souza W."/>
            <person name="Schenkman S."/>
            <person name="de Vasconcelos A.T."/>
        </authorList>
    </citation>
    <scope>NUCLEOTIDE SEQUENCE [LARGE SCALE GENOMIC DNA]</scope>
</reference>
<feature type="non-terminal residue" evidence="7">
    <location>
        <position position="616"/>
    </location>
</feature>
<evidence type="ECO:0000256" key="6">
    <source>
        <dbReference type="ARBA" id="ARBA00023242"/>
    </source>
</evidence>
<dbReference type="OrthoDB" id="541719at2759"/>
<dbReference type="InterPro" id="IPR003107">
    <property type="entry name" value="HAT"/>
</dbReference>
<dbReference type="GO" id="GO:0071011">
    <property type="term" value="C:precatalytic spliceosome"/>
    <property type="evidence" value="ECO:0007669"/>
    <property type="project" value="TreeGrafter"/>
</dbReference>
<evidence type="ECO:0000256" key="2">
    <source>
        <dbReference type="ARBA" id="ARBA00008644"/>
    </source>
</evidence>
<dbReference type="EMBL" id="ATMH01007822">
    <property type="protein sequence ID" value="EPY23198.1"/>
    <property type="molecule type" value="Genomic_DNA"/>
</dbReference>
<comment type="subcellular location">
    <subcellularLocation>
        <location evidence="1">Nucleus</location>
    </subcellularLocation>
</comment>
<dbReference type="PANTHER" id="PTHR11246:SF3">
    <property type="entry name" value="CROOKED NECK-LIKE PROTEIN 1"/>
    <property type="match status" value="1"/>
</dbReference>
<gene>
    <name evidence="7" type="ORF">STCU_07822</name>
</gene>
<keyword evidence="6" id="KW-0539">Nucleus</keyword>
<keyword evidence="5" id="KW-0508">mRNA splicing</keyword>
<dbReference type="PANTHER" id="PTHR11246">
    <property type="entry name" value="PRE-MRNA SPLICING FACTOR"/>
    <property type="match status" value="1"/>
</dbReference>
<dbReference type="Proteomes" id="UP000015354">
    <property type="component" value="Unassembled WGS sequence"/>
</dbReference>
<dbReference type="InterPro" id="IPR045075">
    <property type="entry name" value="Syf1-like"/>
</dbReference>
<dbReference type="Gene3D" id="1.25.40.10">
    <property type="entry name" value="Tetratricopeptide repeat domain"/>
    <property type="match status" value="2"/>
</dbReference>
<dbReference type="InterPro" id="IPR059164">
    <property type="entry name" value="HAT_PRP39_C"/>
</dbReference>
<evidence type="ECO:0000313" key="8">
    <source>
        <dbReference type="Proteomes" id="UP000015354"/>
    </source>
</evidence>
<evidence type="ECO:0000256" key="4">
    <source>
        <dbReference type="ARBA" id="ARBA00022737"/>
    </source>
</evidence>
<dbReference type="GO" id="GO:0000245">
    <property type="term" value="P:spliceosomal complex assembly"/>
    <property type="evidence" value="ECO:0007669"/>
    <property type="project" value="TreeGrafter"/>
</dbReference>
<comment type="similarity">
    <text evidence="2">Belongs to the crooked-neck family.</text>
</comment>